<dbReference type="AlphaFoldDB" id="A0A3P3VZI9"/>
<dbReference type="Gene3D" id="3.30.420.10">
    <property type="entry name" value="Ribonuclease H-like superfamily/Ribonuclease H"/>
    <property type="match status" value="1"/>
</dbReference>
<evidence type="ECO:0000313" key="1">
    <source>
        <dbReference type="EMBL" id="RRJ86849.1"/>
    </source>
</evidence>
<evidence type="ECO:0000313" key="2">
    <source>
        <dbReference type="Proteomes" id="UP000274391"/>
    </source>
</evidence>
<organism evidence="1 2">
    <name type="scientific">Gulosibacter macacae</name>
    <dbReference type="NCBI Taxonomy" id="2488791"/>
    <lineage>
        <taxon>Bacteria</taxon>
        <taxon>Bacillati</taxon>
        <taxon>Actinomycetota</taxon>
        <taxon>Actinomycetes</taxon>
        <taxon>Micrococcales</taxon>
        <taxon>Microbacteriaceae</taxon>
        <taxon>Gulosibacter</taxon>
    </lineage>
</organism>
<gene>
    <name evidence="1" type="ORF">EG850_07460</name>
</gene>
<name>A0A3P3VZI9_9MICO</name>
<reference evidence="1 2" key="1">
    <citation type="submission" date="2018-11" db="EMBL/GenBank/DDBJ databases">
        <title>YIM 102482-1 draft genome.</title>
        <authorList>
            <person name="Li G."/>
            <person name="Jiang Y."/>
        </authorList>
    </citation>
    <scope>NUCLEOTIDE SEQUENCE [LARGE SCALE GENOMIC DNA]</scope>
    <source>
        <strain evidence="1 2">YIM 102482-1</strain>
    </source>
</reference>
<comment type="caution">
    <text evidence="1">The sequence shown here is derived from an EMBL/GenBank/DDBJ whole genome shotgun (WGS) entry which is preliminary data.</text>
</comment>
<dbReference type="RefSeq" id="WP_124972100.1">
    <property type="nucleotide sequence ID" value="NZ_RQVS01000007.1"/>
</dbReference>
<dbReference type="GO" id="GO:0003676">
    <property type="term" value="F:nucleic acid binding"/>
    <property type="evidence" value="ECO:0007669"/>
    <property type="project" value="InterPro"/>
</dbReference>
<accession>A0A3P3VZI9</accession>
<dbReference type="InterPro" id="IPR012337">
    <property type="entry name" value="RNaseH-like_sf"/>
</dbReference>
<dbReference type="Proteomes" id="UP000274391">
    <property type="component" value="Unassembled WGS sequence"/>
</dbReference>
<keyword evidence="2" id="KW-1185">Reference proteome</keyword>
<dbReference type="InterPro" id="IPR036397">
    <property type="entry name" value="RNaseH_sf"/>
</dbReference>
<protein>
    <submittedName>
        <fullName evidence="1">Uncharacterized protein</fullName>
    </submittedName>
</protein>
<proteinExistence type="predicted"/>
<dbReference type="SUPFAM" id="SSF53098">
    <property type="entry name" value="Ribonuclease H-like"/>
    <property type="match status" value="1"/>
</dbReference>
<dbReference type="EMBL" id="RQVS01000007">
    <property type="protein sequence ID" value="RRJ86849.1"/>
    <property type="molecule type" value="Genomic_DNA"/>
</dbReference>
<sequence length="218" mass="24046">MTALAAERLLFVVIDATGLDAKHDDLVAIAFAILDGNLMPLAPATEFAIAPPPGWRERASTPAFDRLRRLGLDRECDTAKAVTVAEADRRIAALIDEHCDERMPMLIWDAADLDRCWNIAETVSNPSQLSVDGYAAARAGFVSDWLAIELPKATRRLHPDWIEFESVRRFLFRAMPHHSASLEIAVSSAEQPSLGRVTQLISRYATAREAIVQGLVKS</sequence>